<evidence type="ECO:0000256" key="3">
    <source>
        <dbReference type="ARBA" id="ARBA00023163"/>
    </source>
</evidence>
<dbReference type="SUPFAM" id="SSF48498">
    <property type="entry name" value="Tetracyclin repressor-like, C-terminal domain"/>
    <property type="match status" value="1"/>
</dbReference>
<dbReference type="PANTHER" id="PTHR30055:SF148">
    <property type="entry name" value="TETR-FAMILY TRANSCRIPTIONAL REGULATOR"/>
    <property type="match status" value="1"/>
</dbReference>
<keyword evidence="1" id="KW-0805">Transcription regulation</keyword>
<organism evidence="6 7">
    <name type="scientific">Nonomuraea africana</name>
    <dbReference type="NCBI Taxonomy" id="46171"/>
    <lineage>
        <taxon>Bacteria</taxon>
        <taxon>Bacillati</taxon>
        <taxon>Actinomycetota</taxon>
        <taxon>Actinomycetes</taxon>
        <taxon>Streptosporangiales</taxon>
        <taxon>Streptosporangiaceae</taxon>
        <taxon>Nonomuraea</taxon>
    </lineage>
</organism>
<evidence type="ECO:0000256" key="4">
    <source>
        <dbReference type="PROSITE-ProRule" id="PRU00335"/>
    </source>
</evidence>
<dbReference type="EMBL" id="JADBEF010000001">
    <property type="protein sequence ID" value="MBE1560437.1"/>
    <property type="molecule type" value="Genomic_DNA"/>
</dbReference>
<evidence type="ECO:0000313" key="7">
    <source>
        <dbReference type="Proteomes" id="UP000661607"/>
    </source>
</evidence>
<protein>
    <submittedName>
        <fullName evidence="6">AcrR family transcriptional regulator</fullName>
    </submittedName>
</protein>
<dbReference type="InterPro" id="IPR050109">
    <property type="entry name" value="HTH-type_TetR-like_transc_reg"/>
</dbReference>
<dbReference type="InterPro" id="IPR036271">
    <property type="entry name" value="Tet_transcr_reg_TetR-rel_C_sf"/>
</dbReference>
<dbReference type="RefSeq" id="WP_192775513.1">
    <property type="nucleotide sequence ID" value="NZ_BAAASY010000035.1"/>
</dbReference>
<dbReference type="PANTHER" id="PTHR30055">
    <property type="entry name" value="HTH-TYPE TRANSCRIPTIONAL REGULATOR RUTR"/>
    <property type="match status" value="1"/>
</dbReference>
<dbReference type="SUPFAM" id="SSF46689">
    <property type="entry name" value="Homeodomain-like"/>
    <property type="match status" value="1"/>
</dbReference>
<comment type="caution">
    <text evidence="6">The sequence shown here is derived from an EMBL/GenBank/DDBJ whole genome shotgun (WGS) entry which is preliminary data.</text>
</comment>
<dbReference type="Pfam" id="PF16859">
    <property type="entry name" value="TetR_C_11"/>
    <property type="match status" value="1"/>
</dbReference>
<reference evidence="6 7" key="1">
    <citation type="submission" date="2020-10" db="EMBL/GenBank/DDBJ databases">
        <title>Sequencing the genomes of 1000 actinobacteria strains.</title>
        <authorList>
            <person name="Klenk H.-P."/>
        </authorList>
    </citation>
    <scope>NUCLEOTIDE SEQUENCE [LARGE SCALE GENOMIC DNA]</scope>
    <source>
        <strain evidence="6 7">DSM 43748</strain>
    </source>
</reference>
<proteinExistence type="predicted"/>
<dbReference type="Pfam" id="PF00440">
    <property type="entry name" value="TetR_N"/>
    <property type="match status" value="1"/>
</dbReference>
<feature type="DNA-binding region" description="H-T-H motif" evidence="4">
    <location>
        <begin position="33"/>
        <end position="52"/>
    </location>
</feature>
<evidence type="ECO:0000256" key="2">
    <source>
        <dbReference type="ARBA" id="ARBA00023125"/>
    </source>
</evidence>
<keyword evidence="3" id="KW-0804">Transcription</keyword>
<feature type="domain" description="HTH tetR-type" evidence="5">
    <location>
        <begin position="10"/>
        <end position="70"/>
    </location>
</feature>
<dbReference type="PRINTS" id="PR00455">
    <property type="entry name" value="HTHTETR"/>
</dbReference>
<keyword evidence="2 4" id="KW-0238">DNA-binding</keyword>
<keyword evidence="7" id="KW-1185">Reference proteome</keyword>
<name>A0ABR9KEL2_9ACTN</name>
<gene>
    <name evidence="6" type="ORF">H4W81_003216</name>
</gene>
<dbReference type="Gene3D" id="1.10.10.60">
    <property type="entry name" value="Homeodomain-like"/>
    <property type="match status" value="1"/>
</dbReference>
<dbReference type="Gene3D" id="1.10.357.10">
    <property type="entry name" value="Tetracycline Repressor, domain 2"/>
    <property type="match status" value="1"/>
</dbReference>
<evidence type="ECO:0000259" key="5">
    <source>
        <dbReference type="PROSITE" id="PS50977"/>
    </source>
</evidence>
<dbReference type="PROSITE" id="PS50977">
    <property type="entry name" value="HTH_TETR_2"/>
    <property type="match status" value="1"/>
</dbReference>
<accession>A0ABR9KEL2</accession>
<dbReference type="InterPro" id="IPR011075">
    <property type="entry name" value="TetR_C"/>
</dbReference>
<dbReference type="InterPro" id="IPR009057">
    <property type="entry name" value="Homeodomain-like_sf"/>
</dbReference>
<evidence type="ECO:0000313" key="6">
    <source>
        <dbReference type="EMBL" id="MBE1560437.1"/>
    </source>
</evidence>
<dbReference type="InterPro" id="IPR001647">
    <property type="entry name" value="HTH_TetR"/>
</dbReference>
<dbReference type="Proteomes" id="UP000661607">
    <property type="component" value="Unassembled WGS sequence"/>
</dbReference>
<sequence>MSVMPFRGGAAREAELLGAVLEVLRETGYDRLTVDAVVARARASKQTVYRRWPSKAELVVAAFVNAVSGGPAVPDTGSLRGDLLALMDVLLDELDELGDVIAGLLGELRRNAELAAAMEQHYIGARRRSLLAVFERARARGEVSPEADVELLWQAGPAIVFFRALVSGEPVDRALARRIVDRVVLPLL</sequence>
<evidence type="ECO:0000256" key="1">
    <source>
        <dbReference type="ARBA" id="ARBA00023015"/>
    </source>
</evidence>